<feature type="domain" description="3-hydroxyisobutyrate dehydrogenase-like NAD-binding" evidence="5">
    <location>
        <begin position="167"/>
        <end position="263"/>
    </location>
</feature>
<dbReference type="SUPFAM" id="SSF48179">
    <property type="entry name" value="6-phosphogluconate dehydrogenase C-terminal domain-like"/>
    <property type="match status" value="1"/>
</dbReference>
<sequence length="272" mass="29231">MTIRNVGIIGLGAIGRPMGRHLAAGGFGAFGFDPSEDACRQAREVDITICASPREVAERSEFVIVVVGFEHQVDAVLFADDGVLAGAQPGAVIGISSTVSPTYARELSKRLAQYDVRLLDMPTTRSNRAAESGNLLVMAGANPEVIEVCRPALDTFSGDIFRLGDFGHGQVGKMINNIILWACMAANDEGFRLGESLGVDQETMRAALKTSSAANFPLIEESDTRPIPWAEKDMIIAQREADQLALSIPLTGHVKELIKAFKVRMNYATPKG</sequence>
<dbReference type="InterPro" id="IPR036291">
    <property type="entry name" value="NAD(P)-bd_dom_sf"/>
</dbReference>
<evidence type="ECO:0000256" key="3">
    <source>
        <dbReference type="PIRSR" id="PIRSR000103-1"/>
    </source>
</evidence>
<dbReference type="PANTHER" id="PTHR43060:SF15">
    <property type="entry name" value="3-HYDROXYISOBUTYRATE DEHYDROGENASE-LIKE 1, MITOCHONDRIAL-RELATED"/>
    <property type="match status" value="1"/>
</dbReference>
<keyword evidence="2" id="KW-0520">NAD</keyword>
<keyword evidence="1" id="KW-0560">Oxidoreductase</keyword>
<dbReference type="InterPro" id="IPR015815">
    <property type="entry name" value="HIBADH-related"/>
</dbReference>
<gene>
    <name evidence="6" type="ORF">FIL70_20855</name>
</gene>
<feature type="active site" evidence="3">
    <location>
        <position position="173"/>
    </location>
</feature>
<dbReference type="Pfam" id="PF14833">
    <property type="entry name" value="NAD_binding_11"/>
    <property type="match status" value="1"/>
</dbReference>
<dbReference type="GO" id="GO:0016491">
    <property type="term" value="F:oxidoreductase activity"/>
    <property type="evidence" value="ECO:0007669"/>
    <property type="project" value="UniProtKB-KW"/>
</dbReference>
<dbReference type="Gene3D" id="1.10.1040.10">
    <property type="entry name" value="N-(1-d-carboxylethyl)-l-norvaline Dehydrogenase, domain 2"/>
    <property type="match status" value="1"/>
</dbReference>
<dbReference type="InterPro" id="IPR006115">
    <property type="entry name" value="6PGDH_NADP-bd"/>
</dbReference>
<accession>A0A5B8CK93</accession>
<dbReference type="GO" id="GO:0051287">
    <property type="term" value="F:NAD binding"/>
    <property type="evidence" value="ECO:0007669"/>
    <property type="project" value="InterPro"/>
</dbReference>
<dbReference type="SUPFAM" id="SSF51735">
    <property type="entry name" value="NAD(P)-binding Rossmann-fold domains"/>
    <property type="match status" value="1"/>
</dbReference>
<evidence type="ECO:0000256" key="1">
    <source>
        <dbReference type="ARBA" id="ARBA00023002"/>
    </source>
</evidence>
<evidence type="ECO:0000256" key="2">
    <source>
        <dbReference type="ARBA" id="ARBA00023027"/>
    </source>
</evidence>
<dbReference type="InterPro" id="IPR008927">
    <property type="entry name" value="6-PGluconate_DH-like_C_sf"/>
</dbReference>
<reference evidence="6 7" key="1">
    <citation type="submission" date="2019-06" db="EMBL/GenBank/DDBJ databases">
        <title>Genome organization and adaptive potential of archetypical organophosphate degarding Sphingobium fuliginis ATCC 27551.</title>
        <authorList>
            <person name="Sarwar A."/>
            <person name="Parthasarathy S."/>
            <person name="Singh C."/>
            <person name="Siddavattam D."/>
        </authorList>
    </citation>
    <scope>NUCLEOTIDE SEQUENCE [LARGE SCALE GENOMIC DNA]</scope>
    <source>
        <strain evidence="6 7">ATCC 27551</strain>
    </source>
</reference>
<evidence type="ECO:0000259" key="4">
    <source>
        <dbReference type="Pfam" id="PF03446"/>
    </source>
</evidence>
<name>A0A5B8CK93_SPHSA</name>
<dbReference type="AlphaFoldDB" id="A0A5B8CK93"/>
<dbReference type="Pfam" id="PF03446">
    <property type="entry name" value="NAD_binding_2"/>
    <property type="match status" value="1"/>
</dbReference>
<dbReference type="Proteomes" id="UP000311469">
    <property type="component" value="Chromosome cSF2"/>
</dbReference>
<dbReference type="PIRSF" id="PIRSF000103">
    <property type="entry name" value="HIBADH"/>
    <property type="match status" value="1"/>
</dbReference>
<dbReference type="EMBL" id="CP041017">
    <property type="protein sequence ID" value="QDC39643.1"/>
    <property type="molecule type" value="Genomic_DNA"/>
</dbReference>
<dbReference type="Gene3D" id="3.40.50.720">
    <property type="entry name" value="NAD(P)-binding Rossmann-like Domain"/>
    <property type="match status" value="1"/>
</dbReference>
<proteinExistence type="predicted"/>
<dbReference type="InterPro" id="IPR013328">
    <property type="entry name" value="6PGD_dom2"/>
</dbReference>
<dbReference type="KEGG" id="sufl:FIL70_20855"/>
<dbReference type="RefSeq" id="WP_140043231.1">
    <property type="nucleotide sequence ID" value="NZ_CP041017.1"/>
</dbReference>
<feature type="domain" description="6-phosphogluconate dehydrogenase NADP-binding" evidence="4">
    <location>
        <begin position="5"/>
        <end position="162"/>
    </location>
</feature>
<evidence type="ECO:0000313" key="6">
    <source>
        <dbReference type="EMBL" id="QDC39643.1"/>
    </source>
</evidence>
<dbReference type="PANTHER" id="PTHR43060">
    <property type="entry name" value="3-HYDROXYISOBUTYRATE DEHYDROGENASE-LIKE 1, MITOCHONDRIAL-RELATED"/>
    <property type="match status" value="1"/>
</dbReference>
<evidence type="ECO:0000259" key="5">
    <source>
        <dbReference type="Pfam" id="PF14833"/>
    </source>
</evidence>
<protein>
    <submittedName>
        <fullName evidence="6">NAD(P)-dependent oxidoreductase</fullName>
    </submittedName>
</protein>
<organism evidence="6 7">
    <name type="scientific">Sphingobium fuliginis ATCC 27551</name>
    <dbReference type="NCBI Taxonomy" id="1208342"/>
    <lineage>
        <taxon>Bacteria</taxon>
        <taxon>Pseudomonadati</taxon>
        <taxon>Pseudomonadota</taxon>
        <taxon>Alphaproteobacteria</taxon>
        <taxon>Sphingomonadales</taxon>
        <taxon>Sphingomonadaceae</taxon>
        <taxon>Sphingobium</taxon>
    </lineage>
</organism>
<evidence type="ECO:0000313" key="7">
    <source>
        <dbReference type="Proteomes" id="UP000311469"/>
    </source>
</evidence>
<dbReference type="GO" id="GO:0050661">
    <property type="term" value="F:NADP binding"/>
    <property type="evidence" value="ECO:0007669"/>
    <property type="project" value="InterPro"/>
</dbReference>
<dbReference type="InterPro" id="IPR029154">
    <property type="entry name" value="HIBADH-like_NADP-bd"/>
</dbReference>